<proteinExistence type="predicted"/>
<dbReference type="InterPro" id="IPR027417">
    <property type="entry name" value="P-loop_NTPase"/>
</dbReference>
<dbReference type="Pfam" id="PF09848">
    <property type="entry name" value="SLFN-g3_helicase"/>
    <property type="match status" value="1"/>
</dbReference>
<evidence type="ECO:0000259" key="1">
    <source>
        <dbReference type="Pfam" id="PF09848"/>
    </source>
</evidence>
<dbReference type="EMBL" id="SDWY01000003">
    <property type="protein sequence ID" value="MDN6900632.1"/>
    <property type="molecule type" value="Genomic_DNA"/>
</dbReference>
<dbReference type="InterPro" id="IPR018647">
    <property type="entry name" value="SLFN_3-like_DNA/RNA_helicase"/>
</dbReference>
<organism evidence="2 3">
    <name type="scientific">Oenococcus sicerae</name>
    <dbReference type="NCBI Taxonomy" id="2203724"/>
    <lineage>
        <taxon>Bacteria</taxon>
        <taxon>Bacillati</taxon>
        <taxon>Bacillota</taxon>
        <taxon>Bacilli</taxon>
        <taxon>Lactobacillales</taxon>
        <taxon>Lactobacillaceae</taxon>
        <taxon>Oenococcus</taxon>
    </lineage>
</organism>
<evidence type="ECO:0000313" key="3">
    <source>
        <dbReference type="Proteomes" id="UP001167919"/>
    </source>
</evidence>
<dbReference type="Proteomes" id="UP001167919">
    <property type="component" value="Unassembled WGS sequence"/>
</dbReference>
<feature type="domain" description="Schlafen group 3-like DNA/RNA helicase" evidence="1">
    <location>
        <begin position="14"/>
        <end position="361"/>
    </location>
</feature>
<dbReference type="AlphaFoldDB" id="A0AAJ1RAA3"/>
<sequence length="374" mass="42993">MSFSKEQLNAGQTAVLVIQGDAGTGKSLILQRAFAKLQRISQQDNESPLYKTQNYLLVNHAEMLKIYRKLAADDPNLKKISFMKPTSFINTMAKKQLTADVVFIDEAHLLLTQADNYNKFHGNDQLQEIMKHSRVVVLVFDPYQVLKYKSHWNTDRLTNLIAAYPHETFQLKQQYRMQAAGDHIAFWINQLTRKRRILPQVTSAAFDFRIFTDAQTMFQQIKNQNRKVGLSRMLATTDFPYTVGKGTWYVQAGDFRLPWDKLDVGSEPWALRDQTIDEVGSIYTIQGFDLNYAAVIIGPSISYDDQAKQITIDTTRYEDHAAFRTPAGQQISIADKQQIMLNALNVLLKRGRRGLYIYACDDKLRRQLQQLVIN</sequence>
<reference evidence="2" key="1">
    <citation type="submission" date="2019-01" db="EMBL/GenBank/DDBJ databases">
        <title>Oenococcus sicerae UCMA17102.</title>
        <authorList>
            <person name="Cousin F.J."/>
            <person name="Le Guellec R."/>
            <person name="Cretenet M."/>
        </authorList>
    </citation>
    <scope>NUCLEOTIDE SEQUENCE</scope>
    <source>
        <strain evidence="2">UCMA17102</strain>
    </source>
</reference>
<gene>
    <name evidence="2" type="ORF">EVC35_06395</name>
</gene>
<dbReference type="Gene3D" id="3.40.50.300">
    <property type="entry name" value="P-loop containing nucleotide triphosphate hydrolases"/>
    <property type="match status" value="1"/>
</dbReference>
<evidence type="ECO:0000313" key="2">
    <source>
        <dbReference type="EMBL" id="MDN6900632.1"/>
    </source>
</evidence>
<comment type="caution">
    <text evidence="2">The sequence shown here is derived from an EMBL/GenBank/DDBJ whole genome shotgun (WGS) entry which is preliminary data.</text>
</comment>
<dbReference type="SUPFAM" id="SSF52540">
    <property type="entry name" value="P-loop containing nucleoside triphosphate hydrolases"/>
    <property type="match status" value="1"/>
</dbReference>
<protein>
    <submittedName>
        <fullName evidence="2">DUF2075 domain-containing protein</fullName>
    </submittedName>
</protein>
<dbReference type="RefSeq" id="WP_301711400.1">
    <property type="nucleotide sequence ID" value="NZ_SDWY01000003.1"/>
</dbReference>
<accession>A0AAJ1RAA3</accession>
<name>A0AAJ1RAA3_9LACO</name>